<comment type="caution">
    <text evidence="2">The sequence shown here is derived from an EMBL/GenBank/DDBJ whole genome shotgun (WGS) entry which is preliminary data.</text>
</comment>
<feature type="region of interest" description="Disordered" evidence="1">
    <location>
        <begin position="337"/>
        <end position="398"/>
    </location>
</feature>
<accession>A0ABD3VDD4</accession>
<feature type="compositionally biased region" description="Polar residues" evidence="1">
    <location>
        <begin position="174"/>
        <end position="196"/>
    </location>
</feature>
<dbReference type="AlphaFoldDB" id="A0ABD3VDD4"/>
<feature type="compositionally biased region" description="Low complexity" evidence="1">
    <location>
        <begin position="103"/>
        <end position="112"/>
    </location>
</feature>
<keyword evidence="3" id="KW-1185">Reference proteome</keyword>
<reference evidence="2 3" key="1">
    <citation type="submission" date="2024-11" db="EMBL/GenBank/DDBJ databases">
        <title>Chromosome-level genome assembly of the freshwater bivalve Anodonta woodiana.</title>
        <authorList>
            <person name="Chen X."/>
        </authorList>
    </citation>
    <scope>NUCLEOTIDE SEQUENCE [LARGE SCALE GENOMIC DNA]</scope>
    <source>
        <strain evidence="2">MN2024</strain>
        <tissue evidence="2">Gills</tissue>
    </source>
</reference>
<evidence type="ECO:0000313" key="3">
    <source>
        <dbReference type="Proteomes" id="UP001634394"/>
    </source>
</evidence>
<feature type="compositionally biased region" description="Polar residues" evidence="1">
    <location>
        <begin position="285"/>
        <end position="311"/>
    </location>
</feature>
<dbReference type="Proteomes" id="UP001634394">
    <property type="component" value="Unassembled WGS sequence"/>
</dbReference>
<gene>
    <name evidence="2" type="ORF">ACJMK2_009809</name>
</gene>
<evidence type="ECO:0000313" key="2">
    <source>
        <dbReference type="EMBL" id="KAL3859595.1"/>
    </source>
</evidence>
<protein>
    <submittedName>
        <fullName evidence="2">Uncharacterized protein</fullName>
    </submittedName>
</protein>
<feature type="region of interest" description="Disordered" evidence="1">
    <location>
        <begin position="258"/>
        <end position="324"/>
    </location>
</feature>
<feature type="compositionally biased region" description="Polar residues" evidence="1">
    <location>
        <begin position="426"/>
        <end position="435"/>
    </location>
</feature>
<feature type="region of interest" description="Disordered" evidence="1">
    <location>
        <begin position="167"/>
        <end position="214"/>
    </location>
</feature>
<feature type="region of interest" description="Disordered" evidence="1">
    <location>
        <begin position="103"/>
        <end position="134"/>
    </location>
</feature>
<feature type="compositionally biased region" description="Gly residues" evidence="1">
    <location>
        <begin position="364"/>
        <end position="392"/>
    </location>
</feature>
<sequence length="490" mass="48947">MNLRTDQATFGSFHPHDMAQAIDSFFKNGGAQKENNWGLNIYNPNKAMPQYLGHLGDSAGSLVPGGSLAKPSSLKPDNTKGDTHTAFDPNELNQHLLTSMNSMYNANANNGGKSNGGYDPNKVNSASPLQGGNAAAAFDPAKANTLTRNGFDPNKVNEGLMQTAQSKGLGIGGSEQTNRVLTNNQDMSRQDVSGNDKSPLGHAADQHSPGQGGLIAYNPDLVNADLYNNLGYNPDSVNYAALNMPSYNNYMNAAGTGGDKANDGNHSGADSTGNLQPNRFGGQGSSSNTGVQSNGQSGTQTLPNAGTDISSSGGGSMTVDQNGQNTIHSANQNVAGLSQMGSANGNPLGGNSPLTTGGRMDVGTVGGTGSGGTGHVGMDAGGNTGTNVGPGQGTALSQHGADMAGIAPAQGIGGLNGNSPFGVAGNSGTAQHDNSNGLGGNAYGIGGMGGGDQTNNGIPPGVPSNDKLQQTSVGDATATGIGSLGGNSKN</sequence>
<feature type="compositionally biased region" description="Gly residues" evidence="1">
    <location>
        <begin position="437"/>
        <end position="452"/>
    </location>
</feature>
<proteinExistence type="predicted"/>
<feature type="region of interest" description="Disordered" evidence="1">
    <location>
        <begin position="63"/>
        <end position="88"/>
    </location>
</feature>
<dbReference type="EMBL" id="JBJQND010000012">
    <property type="protein sequence ID" value="KAL3859595.1"/>
    <property type="molecule type" value="Genomic_DNA"/>
</dbReference>
<evidence type="ECO:0000256" key="1">
    <source>
        <dbReference type="SAM" id="MobiDB-lite"/>
    </source>
</evidence>
<organism evidence="2 3">
    <name type="scientific">Sinanodonta woodiana</name>
    <name type="common">Chinese pond mussel</name>
    <name type="synonym">Anodonta woodiana</name>
    <dbReference type="NCBI Taxonomy" id="1069815"/>
    <lineage>
        <taxon>Eukaryota</taxon>
        <taxon>Metazoa</taxon>
        <taxon>Spiralia</taxon>
        <taxon>Lophotrochozoa</taxon>
        <taxon>Mollusca</taxon>
        <taxon>Bivalvia</taxon>
        <taxon>Autobranchia</taxon>
        <taxon>Heteroconchia</taxon>
        <taxon>Palaeoheterodonta</taxon>
        <taxon>Unionida</taxon>
        <taxon>Unionoidea</taxon>
        <taxon>Unionidae</taxon>
        <taxon>Unioninae</taxon>
        <taxon>Sinanodonta</taxon>
    </lineage>
</organism>
<feature type="compositionally biased region" description="Polar residues" evidence="1">
    <location>
        <begin position="264"/>
        <end position="277"/>
    </location>
</feature>
<feature type="region of interest" description="Disordered" evidence="1">
    <location>
        <begin position="423"/>
        <end position="490"/>
    </location>
</feature>
<name>A0ABD3VDD4_SINWO</name>